<evidence type="ECO:0000259" key="1">
    <source>
        <dbReference type="Pfam" id="PF17215"/>
    </source>
</evidence>
<dbReference type="InterPro" id="IPR012340">
    <property type="entry name" value="NA-bd_OB-fold"/>
</dbReference>
<dbReference type="InterPro" id="IPR033770">
    <property type="entry name" value="RRP44_S1"/>
</dbReference>
<dbReference type="Gramene" id="KMS65314">
    <property type="protein sequence ID" value="KMS65314"/>
    <property type="gene ID" value="BVRB_037240"/>
</dbReference>
<dbReference type="EMBL" id="KQ110798">
    <property type="protein sequence ID" value="KMS65314.1"/>
    <property type="molecule type" value="Genomic_DNA"/>
</dbReference>
<reference evidence="2 3" key="1">
    <citation type="journal article" date="2014" name="Nature">
        <title>The genome of the recently domesticated crop plant sugar beet (Beta vulgaris).</title>
        <authorList>
            <person name="Dohm J.C."/>
            <person name="Minoche A.E."/>
            <person name="Holtgrawe D."/>
            <person name="Capella-Gutierrez S."/>
            <person name="Zakrzewski F."/>
            <person name="Tafer H."/>
            <person name="Rupp O."/>
            <person name="Sorensen T.R."/>
            <person name="Stracke R."/>
            <person name="Reinhardt R."/>
            <person name="Goesmann A."/>
            <person name="Kraft T."/>
            <person name="Schulz B."/>
            <person name="Stadler P.F."/>
            <person name="Schmidt T."/>
            <person name="Gabaldon T."/>
            <person name="Lehrach H."/>
            <person name="Weisshaar B."/>
            <person name="Himmelbauer H."/>
        </authorList>
    </citation>
    <scope>NUCLEOTIDE SEQUENCE [LARGE SCALE GENOMIC DNA]</scope>
    <source>
        <tissue evidence="2">Taproot</tissue>
    </source>
</reference>
<evidence type="ECO:0000313" key="2">
    <source>
        <dbReference type="EMBL" id="KMS65314.1"/>
    </source>
</evidence>
<dbReference type="AlphaFoldDB" id="A0A0J7YP37"/>
<feature type="domain" description="Exosome complex exonuclease RRP44 S1" evidence="1">
    <location>
        <begin position="15"/>
        <end position="63"/>
    </location>
</feature>
<evidence type="ECO:0000313" key="3">
    <source>
        <dbReference type="Proteomes" id="UP000035740"/>
    </source>
</evidence>
<gene>
    <name evidence="2" type="ORF">BVRB_037240</name>
</gene>
<sequence>VDLFTLCYFDNRVVEADGVVMDVRVDGLSVFVKEYGIEAKIDLVRELRLAHRSVEYDEEQQPITDLDLSREAGFVFDESLKTLTTPNLGSFSMFVPIRVKIQVDHRKHGRRNLVLEIVGQEAKPSDSRPTKRSRKAK</sequence>
<feature type="non-terminal residue" evidence="2">
    <location>
        <position position="1"/>
    </location>
</feature>
<protein>
    <recommendedName>
        <fullName evidence="1">Exosome complex exonuclease RRP44 S1 domain-containing protein</fullName>
    </recommendedName>
</protein>
<accession>A0A0J7YP37</accession>
<proteinExistence type="predicted"/>
<dbReference type="Proteomes" id="UP000035740">
    <property type="component" value="Unassembled WGS sequence"/>
</dbReference>
<dbReference type="Gene3D" id="2.40.50.140">
    <property type="entry name" value="Nucleic acid-binding proteins"/>
    <property type="match status" value="1"/>
</dbReference>
<keyword evidence="3" id="KW-1185">Reference proteome</keyword>
<organism evidence="2 3">
    <name type="scientific">Beta vulgaris subsp. vulgaris</name>
    <name type="common">Beet</name>
    <dbReference type="NCBI Taxonomy" id="3555"/>
    <lineage>
        <taxon>Eukaryota</taxon>
        <taxon>Viridiplantae</taxon>
        <taxon>Streptophyta</taxon>
        <taxon>Embryophyta</taxon>
        <taxon>Tracheophyta</taxon>
        <taxon>Spermatophyta</taxon>
        <taxon>Magnoliopsida</taxon>
        <taxon>eudicotyledons</taxon>
        <taxon>Gunneridae</taxon>
        <taxon>Pentapetalae</taxon>
        <taxon>Caryophyllales</taxon>
        <taxon>Chenopodiaceae</taxon>
        <taxon>Betoideae</taxon>
        <taxon>Beta</taxon>
    </lineage>
</organism>
<dbReference type="Pfam" id="PF17215">
    <property type="entry name" value="Rrp44_S1"/>
    <property type="match status" value="1"/>
</dbReference>
<name>A0A0J7YP37_BETVV</name>